<comment type="caution">
    <text evidence="2">The sequence shown here is derived from an EMBL/GenBank/DDBJ whole genome shotgun (WGS) entry which is preliminary data.</text>
</comment>
<dbReference type="InterPro" id="IPR012341">
    <property type="entry name" value="6hp_glycosidase-like_sf"/>
</dbReference>
<dbReference type="GO" id="GO:0016787">
    <property type="term" value="F:hydrolase activity"/>
    <property type="evidence" value="ECO:0007669"/>
    <property type="project" value="UniProtKB-KW"/>
</dbReference>
<accession>A0A828ZL80</accession>
<dbReference type="EMBL" id="AHXC01000020">
    <property type="protein sequence ID" value="ELA99557.1"/>
    <property type="molecule type" value="Genomic_DNA"/>
</dbReference>
<dbReference type="Gene3D" id="1.50.10.10">
    <property type="match status" value="1"/>
</dbReference>
<keyword evidence="1" id="KW-0378">Hydrolase</keyword>
<gene>
    <name evidence="2" type="ORF">OIE_05838</name>
</gene>
<dbReference type="AlphaFoldDB" id="A0A828ZL80"/>
<dbReference type="InterPro" id="IPR052043">
    <property type="entry name" value="PolySaccharide_Degr_Enz"/>
</dbReference>
<dbReference type="GO" id="GO:0005975">
    <property type="term" value="P:carbohydrate metabolic process"/>
    <property type="evidence" value="ECO:0007669"/>
    <property type="project" value="InterPro"/>
</dbReference>
<dbReference type="PANTHER" id="PTHR33886:SF8">
    <property type="entry name" value="UNSATURATED RHAMNOGALACTURONAN HYDROLASE (EUROFUNG)"/>
    <property type="match status" value="1"/>
</dbReference>
<dbReference type="InterPro" id="IPR010905">
    <property type="entry name" value="Glyco_hydro_88"/>
</dbReference>
<organism evidence="2 3">
    <name type="scientific">Enterococcus faecium EnGen0003</name>
    <dbReference type="NCBI Taxonomy" id="1138901"/>
    <lineage>
        <taxon>Bacteria</taxon>
        <taxon>Bacillati</taxon>
        <taxon>Bacillota</taxon>
        <taxon>Bacilli</taxon>
        <taxon>Lactobacillales</taxon>
        <taxon>Enterococcaceae</taxon>
        <taxon>Enterococcus</taxon>
    </lineage>
</organism>
<proteinExistence type="predicted"/>
<protein>
    <submittedName>
        <fullName evidence="2">Uncharacterized protein</fullName>
    </submittedName>
</protein>
<sequence length="129" mass="14397">MTALLPYQEENSGTWYQVTTETKRKGNYLEASGSSMFVYAMAKGIRLGLLNKEEWLPQVKKSHQGLLDEFVLETKEGWLNLNKNCQVAGLGGAEQRDGSYAYYISEPIICNDQKGVGAFLQALIEVEAL</sequence>
<dbReference type="InterPro" id="IPR008928">
    <property type="entry name" value="6-hairpin_glycosidase_sf"/>
</dbReference>
<dbReference type="Pfam" id="PF07470">
    <property type="entry name" value="Glyco_hydro_88"/>
    <property type="match status" value="1"/>
</dbReference>
<reference evidence="2 3" key="1">
    <citation type="submission" date="2012-12" db="EMBL/GenBank/DDBJ databases">
        <title>The Genome Sequence of Enterococcus faecium E1590.</title>
        <authorList>
            <consortium name="The Broad Institute Genome Sequencing Platform"/>
            <consortium name="The Broad Institute Genome Sequencing Center for Infectious Disease"/>
            <person name="Earl A.M."/>
            <person name="Gilmore M.S."/>
            <person name="van Schaik W."/>
            <person name="Lebreton F."/>
            <person name="Willems R.J."/>
            <person name="Walker B."/>
            <person name="Young S.K."/>
            <person name="Zeng Q."/>
            <person name="Gargeya S."/>
            <person name="Fitzgerald M."/>
            <person name="Haas B."/>
            <person name="Abouelleil A."/>
            <person name="Alvarado L."/>
            <person name="Arachchi H.M."/>
            <person name="Berlin A.M."/>
            <person name="Chapman S.B."/>
            <person name="Dewar J."/>
            <person name="Goldberg J."/>
            <person name="Griggs A."/>
            <person name="Gujja S."/>
            <person name="Hansen M."/>
            <person name="Howarth C."/>
            <person name="Imamovic A."/>
            <person name="Larimer J."/>
            <person name="McCowan C."/>
            <person name="Murphy C."/>
            <person name="Neiman D."/>
            <person name="Pearson M."/>
            <person name="Priest M."/>
            <person name="Roberts A."/>
            <person name="Saif S."/>
            <person name="Shea T."/>
            <person name="Sisk P."/>
            <person name="Sykes S."/>
            <person name="Wortman J."/>
            <person name="Nusbaum C."/>
            <person name="Birren B."/>
        </authorList>
    </citation>
    <scope>NUCLEOTIDE SEQUENCE [LARGE SCALE GENOMIC DNA]</scope>
    <source>
        <strain evidence="2 3">E1590</strain>
    </source>
</reference>
<dbReference type="PANTHER" id="PTHR33886">
    <property type="entry name" value="UNSATURATED RHAMNOGALACTURONAN HYDROLASE (EUROFUNG)"/>
    <property type="match status" value="1"/>
</dbReference>
<dbReference type="SUPFAM" id="SSF48208">
    <property type="entry name" value="Six-hairpin glycosidases"/>
    <property type="match status" value="1"/>
</dbReference>
<dbReference type="Proteomes" id="UP000010553">
    <property type="component" value="Unassembled WGS sequence"/>
</dbReference>
<evidence type="ECO:0000313" key="2">
    <source>
        <dbReference type="EMBL" id="ELA99557.1"/>
    </source>
</evidence>
<name>A0A828ZL80_ENTFC</name>
<evidence type="ECO:0000256" key="1">
    <source>
        <dbReference type="ARBA" id="ARBA00022801"/>
    </source>
</evidence>
<evidence type="ECO:0000313" key="3">
    <source>
        <dbReference type="Proteomes" id="UP000010553"/>
    </source>
</evidence>